<comment type="caution">
    <text evidence="1">The sequence shown here is derived from an EMBL/GenBank/DDBJ whole genome shotgun (WGS) entry which is preliminary data.</text>
</comment>
<proteinExistence type="predicted"/>
<sequence length="48" mass="5259">MPSGTIRNRQSKYCVAWVTTSLGAARAANPNREWTGFKPCSAQALTLF</sequence>
<dbReference type="EMBL" id="JBHMFI010000001">
    <property type="protein sequence ID" value="MFB9071584.1"/>
    <property type="molecule type" value="Genomic_DNA"/>
</dbReference>
<keyword evidence="2" id="KW-1185">Reference proteome</keyword>
<gene>
    <name evidence="1" type="ORF">ACFFX0_10365</name>
</gene>
<accession>A0ABV5FYU2</accession>
<reference evidence="1 2" key="1">
    <citation type="submission" date="2024-09" db="EMBL/GenBank/DDBJ databases">
        <authorList>
            <person name="Sun Q."/>
            <person name="Mori K."/>
        </authorList>
    </citation>
    <scope>NUCLEOTIDE SEQUENCE [LARGE SCALE GENOMIC DNA]</scope>
    <source>
        <strain evidence="1 2">CCM 7609</strain>
    </source>
</reference>
<organism evidence="1 2">
    <name type="scientific">Citricoccus parietis</name>
    <dbReference type="NCBI Taxonomy" id="592307"/>
    <lineage>
        <taxon>Bacteria</taxon>
        <taxon>Bacillati</taxon>
        <taxon>Actinomycetota</taxon>
        <taxon>Actinomycetes</taxon>
        <taxon>Micrococcales</taxon>
        <taxon>Micrococcaceae</taxon>
        <taxon>Citricoccus</taxon>
    </lineage>
</organism>
<dbReference type="Proteomes" id="UP001589575">
    <property type="component" value="Unassembled WGS sequence"/>
</dbReference>
<name>A0ABV5FYU2_9MICC</name>
<protein>
    <submittedName>
        <fullName evidence="1">Uncharacterized protein</fullName>
    </submittedName>
</protein>
<evidence type="ECO:0000313" key="1">
    <source>
        <dbReference type="EMBL" id="MFB9071584.1"/>
    </source>
</evidence>
<evidence type="ECO:0000313" key="2">
    <source>
        <dbReference type="Proteomes" id="UP001589575"/>
    </source>
</evidence>